<feature type="coiled-coil region" evidence="4">
    <location>
        <begin position="182"/>
        <end position="251"/>
    </location>
</feature>
<comment type="caution">
    <text evidence="7">The sequence shown here is derived from an EMBL/GenBank/DDBJ whole genome shotgun (WGS) entry which is preliminary data.</text>
</comment>
<evidence type="ECO:0000256" key="3">
    <source>
        <dbReference type="ARBA" id="ARBA00022777"/>
    </source>
</evidence>
<evidence type="ECO:0000313" key="8">
    <source>
        <dbReference type="Proteomes" id="UP000649617"/>
    </source>
</evidence>
<dbReference type="GO" id="GO:0005524">
    <property type="term" value="F:ATP binding"/>
    <property type="evidence" value="ECO:0007669"/>
    <property type="project" value="InterPro"/>
</dbReference>
<keyword evidence="3" id="KW-0418">Kinase</keyword>
<evidence type="ECO:0000256" key="5">
    <source>
        <dbReference type="SAM" id="MobiDB-lite"/>
    </source>
</evidence>
<protein>
    <submittedName>
        <fullName evidence="7">VwkA protein</fullName>
    </submittedName>
</protein>
<evidence type="ECO:0000256" key="4">
    <source>
        <dbReference type="SAM" id="Coils"/>
    </source>
</evidence>
<dbReference type="AlphaFoldDB" id="A0A812IMN7"/>
<dbReference type="SUPFAM" id="SSF53300">
    <property type="entry name" value="vWA-like"/>
    <property type="match status" value="1"/>
</dbReference>
<dbReference type="Gene3D" id="3.20.200.10">
    <property type="entry name" value="MHCK/EF2 kinase"/>
    <property type="match status" value="1"/>
</dbReference>
<dbReference type="GO" id="GO:0004674">
    <property type="term" value="F:protein serine/threonine kinase activity"/>
    <property type="evidence" value="ECO:0007669"/>
    <property type="project" value="UniProtKB-KW"/>
</dbReference>
<keyword evidence="4" id="KW-0175">Coiled coil</keyword>
<dbReference type="InterPro" id="IPR036465">
    <property type="entry name" value="vWFA_dom_sf"/>
</dbReference>
<evidence type="ECO:0000313" key="7">
    <source>
        <dbReference type="EMBL" id="CAE7160206.1"/>
    </source>
</evidence>
<dbReference type="SMART" id="SM00811">
    <property type="entry name" value="Alpha_kinase"/>
    <property type="match status" value="1"/>
</dbReference>
<dbReference type="InterPro" id="IPR011009">
    <property type="entry name" value="Kinase-like_dom_sf"/>
</dbReference>
<dbReference type="Gene3D" id="3.40.50.410">
    <property type="entry name" value="von Willebrand factor, type A domain"/>
    <property type="match status" value="1"/>
</dbReference>
<keyword evidence="2" id="KW-0808">Transferase</keyword>
<dbReference type="Proteomes" id="UP000649617">
    <property type="component" value="Unassembled WGS sequence"/>
</dbReference>
<dbReference type="InterPro" id="IPR052969">
    <property type="entry name" value="Thr-specific_kinase-like"/>
</dbReference>
<name>A0A812IMN7_SYMPI</name>
<dbReference type="Pfam" id="PF02816">
    <property type="entry name" value="Alpha_kinase"/>
    <property type="match status" value="1"/>
</dbReference>
<accession>A0A812IMN7</accession>
<evidence type="ECO:0000259" key="6">
    <source>
        <dbReference type="PROSITE" id="PS51158"/>
    </source>
</evidence>
<dbReference type="CDD" id="cd00198">
    <property type="entry name" value="vWFA"/>
    <property type="match status" value="1"/>
</dbReference>
<keyword evidence="8" id="KW-1185">Reference proteome</keyword>
<dbReference type="PROSITE" id="PS51158">
    <property type="entry name" value="ALPHA_KINASE"/>
    <property type="match status" value="1"/>
</dbReference>
<reference evidence="7" key="1">
    <citation type="submission" date="2021-02" db="EMBL/GenBank/DDBJ databases">
        <authorList>
            <person name="Dougan E. K."/>
            <person name="Rhodes N."/>
            <person name="Thang M."/>
            <person name="Chan C."/>
        </authorList>
    </citation>
    <scope>NUCLEOTIDE SEQUENCE</scope>
</reference>
<dbReference type="EMBL" id="CAJNIZ010000366">
    <property type="protein sequence ID" value="CAE7160206.1"/>
    <property type="molecule type" value="Genomic_DNA"/>
</dbReference>
<evidence type="ECO:0000256" key="2">
    <source>
        <dbReference type="ARBA" id="ARBA00022679"/>
    </source>
</evidence>
<dbReference type="PANTHER" id="PTHR47763">
    <property type="entry name" value="ALPHA-PROTEIN KINASE VWKA"/>
    <property type="match status" value="1"/>
</dbReference>
<dbReference type="Gene3D" id="3.30.200.20">
    <property type="entry name" value="Phosphorylase Kinase, domain 1"/>
    <property type="match status" value="1"/>
</dbReference>
<gene>
    <name evidence="7" type="primary">vwkA</name>
    <name evidence="7" type="ORF">SPIL2461_LOCUS484</name>
</gene>
<dbReference type="OrthoDB" id="308155at2759"/>
<dbReference type="InterPro" id="IPR004166">
    <property type="entry name" value="a-kinase_dom"/>
</dbReference>
<organism evidence="7 8">
    <name type="scientific">Symbiodinium pilosum</name>
    <name type="common">Dinoflagellate</name>
    <dbReference type="NCBI Taxonomy" id="2952"/>
    <lineage>
        <taxon>Eukaryota</taxon>
        <taxon>Sar</taxon>
        <taxon>Alveolata</taxon>
        <taxon>Dinophyceae</taxon>
        <taxon>Suessiales</taxon>
        <taxon>Symbiodiniaceae</taxon>
        <taxon>Symbiodinium</taxon>
    </lineage>
</organism>
<sequence>STEGQASTQPIPQSDASSDVYTESSFVVIDIPEGLQVAFHLPSGEVQERTYTSLPSYSVLWKQVHEWMDNVAFNIKLDDVVLTNKNTISQLKDVVNDQQQTVCQPSVKLTVASSLLAAQGAGDSKADGQEVDTRTGNIAPRETQRPATGMPLLSDLQLGVLGALGGAGLLSMLAAVWGYSKVRGLKADLVNKEQRLAESTQNNKALQAHLDSKEQRLAESTQNNRVLIHKNSQLQDDKEEKEAMIKELLKRKKIDSLGQVVKQYQDVDLLFMVDCTGSMQPYINQVKDTIRSMSQRLRCAYPQLKLRLGFLGYRDLWDRHQFEILPFTEDVQRFEGFVSKVLASGGDDTAEDVAGALQKAAGLSWVKHVRVLFHIADAPCHGCEYHGDNIKDNRPNGVGISIPEQLLRLRSMKIDYYFGRITEHTDKMIKVFNDQSKHASETEPYINMVPVNNPLDVQEAVVQSVCTSIDLTSAASAPKMASKELEFVLSHDEPEWHLLESGKRCLARKLAWEKHHSMDNCAASIHEARAHASMVEFVVHSHPFARGVSRQCFWGLYRSHKGKKPWKRAVFKQFHKAAGPGNHHDYEAEVEKALVADFFARKYNKAFNPTRAIRFLVPEIIEDKGSGGAYAVEPVLPVKKFVKYNDNKAFWDPKVYDTVLGHFCKWTHDFSKGQFMVVDLQGVCMDREFVLTDPAVLHSDLRRFGSTNTGPEFMAQTLRNIPQLSRL</sequence>
<proteinExistence type="predicted"/>
<evidence type="ECO:0000256" key="1">
    <source>
        <dbReference type="ARBA" id="ARBA00022527"/>
    </source>
</evidence>
<feature type="region of interest" description="Disordered" evidence="5">
    <location>
        <begin position="121"/>
        <end position="148"/>
    </location>
</feature>
<keyword evidence="1" id="KW-0723">Serine/threonine-protein kinase</keyword>
<feature type="non-terminal residue" evidence="7">
    <location>
        <position position="727"/>
    </location>
</feature>
<feature type="domain" description="Alpha-type protein kinase" evidence="6">
    <location>
        <begin position="504"/>
        <end position="727"/>
    </location>
</feature>
<dbReference type="SUPFAM" id="SSF56112">
    <property type="entry name" value="Protein kinase-like (PK-like)"/>
    <property type="match status" value="1"/>
</dbReference>
<feature type="compositionally biased region" description="Basic and acidic residues" evidence="5">
    <location>
        <begin position="124"/>
        <end position="133"/>
    </location>
</feature>
<dbReference type="PANTHER" id="PTHR47763:SF4">
    <property type="entry name" value="ALPHA-PROTEIN KINASE VWKA"/>
    <property type="match status" value="1"/>
</dbReference>